<accession>A0A5B8MQC9</accession>
<gene>
    <name evidence="2" type="ORF">A3770_09p54260</name>
</gene>
<sequence>MGNLKRGQGAGVGVGVGLGCGFGIGWGFGGAPLGILGASMGGGCGVGLGLGFGAGVGLGSWYIPEESAFQDKKKQNKIVKAIRKIASLTQREEKSS</sequence>
<dbReference type="AlphaFoldDB" id="A0A5B8MQC9"/>
<evidence type="ECO:0000256" key="1">
    <source>
        <dbReference type="SAM" id="Phobius"/>
    </source>
</evidence>
<feature type="transmembrane region" description="Helical" evidence="1">
    <location>
        <begin position="35"/>
        <end position="63"/>
    </location>
</feature>
<keyword evidence="1" id="KW-1133">Transmembrane helix</keyword>
<organism evidence="2 3">
    <name type="scientific">Chloropicon primus</name>
    <dbReference type="NCBI Taxonomy" id="1764295"/>
    <lineage>
        <taxon>Eukaryota</taxon>
        <taxon>Viridiplantae</taxon>
        <taxon>Chlorophyta</taxon>
        <taxon>Chloropicophyceae</taxon>
        <taxon>Chloropicales</taxon>
        <taxon>Chloropicaceae</taxon>
        <taxon>Chloropicon</taxon>
    </lineage>
</organism>
<dbReference type="EMBL" id="CP031042">
    <property type="protein sequence ID" value="QDZ22908.1"/>
    <property type="molecule type" value="Genomic_DNA"/>
</dbReference>
<feature type="transmembrane region" description="Helical" evidence="1">
    <location>
        <begin position="12"/>
        <end position="29"/>
    </location>
</feature>
<name>A0A5B8MQC9_9CHLO</name>
<dbReference type="InterPro" id="IPR053288">
    <property type="entry name" value="TGD_Bridge_Protein"/>
</dbReference>
<evidence type="ECO:0000313" key="2">
    <source>
        <dbReference type="EMBL" id="QDZ22908.1"/>
    </source>
</evidence>
<protein>
    <submittedName>
        <fullName evidence="2">Uncharacterized protein</fullName>
    </submittedName>
</protein>
<keyword evidence="1" id="KW-0812">Transmembrane</keyword>
<proteinExistence type="predicted"/>
<dbReference type="PROSITE" id="PS51257">
    <property type="entry name" value="PROKAR_LIPOPROTEIN"/>
    <property type="match status" value="1"/>
</dbReference>
<dbReference type="PANTHER" id="PTHR34201:SF12">
    <property type="entry name" value="PROTEIN TRIGALACTOSYLDIACYLGLYCEROL 5, CHLOROPLASTIC"/>
    <property type="match status" value="1"/>
</dbReference>
<keyword evidence="1" id="KW-0472">Membrane</keyword>
<dbReference type="PANTHER" id="PTHR34201">
    <property type="entry name" value="GLYCINE-RICH PROTEIN"/>
    <property type="match status" value="1"/>
</dbReference>
<keyword evidence="3" id="KW-1185">Reference proteome</keyword>
<evidence type="ECO:0000313" key="3">
    <source>
        <dbReference type="Proteomes" id="UP000316726"/>
    </source>
</evidence>
<dbReference type="Proteomes" id="UP000316726">
    <property type="component" value="Chromosome 9"/>
</dbReference>
<reference evidence="2 3" key="1">
    <citation type="submission" date="2018-07" db="EMBL/GenBank/DDBJ databases">
        <title>The complete nuclear genome of the prasinophyte Chloropicon primus (CCMP1205).</title>
        <authorList>
            <person name="Pombert J.-F."/>
            <person name="Otis C."/>
            <person name="Turmel M."/>
            <person name="Lemieux C."/>
        </authorList>
    </citation>
    <scope>NUCLEOTIDE SEQUENCE [LARGE SCALE GENOMIC DNA]</scope>
    <source>
        <strain evidence="2 3">CCMP1205</strain>
    </source>
</reference>